<keyword evidence="6" id="KW-0677">Repeat</keyword>
<feature type="compositionally biased region" description="Polar residues" evidence="14">
    <location>
        <begin position="136"/>
        <end position="151"/>
    </location>
</feature>
<evidence type="ECO:0000256" key="9">
    <source>
        <dbReference type="ARBA" id="ARBA00023134"/>
    </source>
</evidence>
<dbReference type="GO" id="GO:0003924">
    <property type="term" value="F:GTPase activity"/>
    <property type="evidence" value="ECO:0007669"/>
    <property type="project" value="InterPro"/>
</dbReference>
<keyword evidence="17" id="KW-1185">Reference proteome</keyword>
<dbReference type="eggNOG" id="KOG0459">
    <property type="taxonomic scope" value="Eukaryota"/>
</dbReference>
<dbReference type="SUPFAM" id="SSF50447">
    <property type="entry name" value="Translation proteins"/>
    <property type="match status" value="1"/>
</dbReference>
<evidence type="ECO:0000256" key="7">
    <source>
        <dbReference type="ARBA" id="ARBA00022741"/>
    </source>
</evidence>
<comment type="subcellular location">
    <subcellularLocation>
        <location evidence="1">Cytoplasm</location>
    </subcellularLocation>
</comment>
<dbReference type="AlphaFoldDB" id="C5DL12"/>
<dbReference type="InterPro" id="IPR009001">
    <property type="entry name" value="Transl_elong_EF1A/Init_IF2_C"/>
</dbReference>
<dbReference type="Gene3D" id="3.40.50.300">
    <property type="entry name" value="P-loop containing nucleotide triphosphate hydrolases"/>
    <property type="match status" value="1"/>
</dbReference>
<keyword evidence="8" id="KW-0648">Protein biosynthesis</keyword>
<dbReference type="RefSeq" id="XP_002554600.1">
    <property type="nucleotide sequence ID" value="XM_002554554.1"/>
</dbReference>
<dbReference type="Pfam" id="PF22594">
    <property type="entry name" value="GTP-eEF1A_C"/>
    <property type="match status" value="1"/>
</dbReference>
<keyword evidence="5" id="KW-0597">Phosphoprotein</keyword>
<dbReference type="PRINTS" id="PR01343">
    <property type="entry name" value="YEASTERF"/>
</dbReference>
<evidence type="ECO:0000256" key="11">
    <source>
        <dbReference type="ARBA" id="ARBA00030210"/>
    </source>
</evidence>
<dbReference type="InterPro" id="IPR027417">
    <property type="entry name" value="P-loop_NTPase"/>
</dbReference>
<gene>
    <name evidence="16" type="ordered locus">KLTH0F09108g</name>
</gene>
<evidence type="ECO:0000259" key="15">
    <source>
        <dbReference type="PROSITE" id="PS51722"/>
    </source>
</evidence>
<evidence type="ECO:0000313" key="17">
    <source>
        <dbReference type="Proteomes" id="UP000002036"/>
    </source>
</evidence>
<keyword evidence="7" id="KW-0547">Nucleotide-binding</keyword>
<dbReference type="Gene3D" id="2.40.30.10">
    <property type="entry name" value="Translation factors"/>
    <property type="match status" value="2"/>
</dbReference>
<dbReference type="FunFam" id="2.40.30.10:FF:000017">
    <property type="entry name" value="Eukaryotic peptide chain release factor GTP-binding subunit"/>
    <property type="match status" value="1"/>
</dbReference>
<dbReference type="FunFam" id="2.40.30.10:FF:000061">
    <property type="entry name" value="Translation release factor eRF3, putative"/>
    <property type="match status" value="1"/>
</dbReference>
<dbReference type="SUPFAM" id="SSF50465">
    <property type="entry name" value="EF-Tu/eEF-1alpha/eIF2-gamma C-terminal domain"/>
    <property type="match status" value="1"/>
</dbReference>
<sequence>MSQQGQDQSQDQQQGLYNRYYQNAGQQPGYQQPAGNYQQYYQAYGQQQQQQQAGGYQAYDPNAQAYQGYDQNAQGYQGYQGYNQGYQGYNQGGRGGFKGNRGGYRNNNNAGYGGYQAYNQQQAYQPFEQQAQQSQGMTLQDFQNQKSTGLNTPAASTAAAASPSAPAPKPKKTLKLASSSGIKLVGATKKPEVVKKEEPKKEEPKKEEQSAEDNTQESTGPAADNAGEEATKDSETALPKVEQLKISEEKPAKKEEETANASTAQASSADAIIKEQEDEIDEEIVNDMFGGKDHMSIIFMGHVDAGKSTMGGNLLYLTGSVDKRTVEKYEREAKDAGRQGWYLSWVMDTNKEERNDGKTIEVGRAYFETEKRRYTILDAPGHKMYVSEMIGGASQADVGILVISARKGEYETGFEKGGQTREHALLAKTQGVNKMIVVVNKMDDPTVGWDKERYDLCVKNISTFLKAIGYNIKQEVIFMPVSGYTGAGLKERVNPKDCPWYKGPALLEYLDNMTHVDRRINAPFMLPIASKMKDLGTIVEGKIASGHIKKNTSTLLMPNRIPVEIVNIYNETEAEVDMAVCGEQVRLKIKGVEEEDISPGFVLTSPKNPVKNVTKFIAEIVIVELKSIISAGFSCVMHVHTAIEEVTISKLLHKLEKGTNRRSKKPPAFAKKGMKIIALLETEEPVCVETYQDYPQLGRFTLRDQGTTIAIGKIVKIKD</sequence>
<feature type="compositionally biased region" description="Low complexity" evidence="14">
    <location>
        <begin position="259"/>
        <end position="270"/>
    </location>
</feature>
<evidence type="ECO:0000256" key="14">
    <source>
        <dbReference type="SAM" id="MobiDB-lite"/>
    </source>
</evidence>
<evidence type="ECO:0000256" key="12">
    <source>
        <dbReference type="ARBA" id="ARBA00030845"/>
    </source>
</evidence>
<dbReference type="PROSITE" id="PS51722">
    <property type="entry name" value="G_TR_2"/>
    <property type="match status" value="1"/>
</dbReference>
<dbReference type="FunFam" id="3.40.50.300:FF:000503">
    <property type="entry name" value="Peptide chain release factor subunit 3"/>
    <property type="match status" value="1"/>
</dbReference>
<feature type="compositionally biased region" description="Basic and acidic residues" evidence="14">
    <location>
        <begin position="242"/>
        <end position="257"/>
    </location>
</feature>
<reference evidence="16 17" key="1">
    <citation type="journal article" date="2009" name="Genome Res.">
        <title>Comparative genomics of protoploid Saccharomycetaceae.</title>
        <authorList>
            <consortium name="The Genolevures Consortium"/>
            <person name="Souciet J.-L."/>
            <person name="Dujon B."/>
            <person name="Gaillardin C."/>
            <person name="Johnston M."/>
            <person name="Baret P.V."/>
            <person name="Cliften P."/>
            <person name="Sherman D.J."/>
            <person name="Weissenbach J."/>
            <person name="Westhof E."/>
            <person name="Wincker P."/>
            <person name="Jubin C."/>
            <person name="Poulain J."/>
            <person name="Barbe V."/>
            <person name="Segurens B."/>
            <person name="Artiguenave F."/>
            <person name="Anthouard V."/>
            <person name="Vacherie B."/>
            <person name="Val M.-E."/>
            <person name="Fulton R.S."/>
            <person name="Minx P."/>
            <person name="Wilson R."/>
            <person name="Durrens P."/>
            <person name="Jean G."/>
            <person name="Marck C."/>
            <person name="Martin T."/>
            <person name="Nikolski M."/>
            <person name="Rolland T."/>
            <person name="Seret M.-L."/>
            <person name="Casaregola S."/>
            <person name="Despons L."/>
            <person name="Fairhead C."/>
            <person name="Fischer G."/>
            <person name="Lafontaine I."/>
            <person name="Leh V."/>
            <person name="Lemaire M."/>
            <person name="de Montigny J."/>
            <person name="Neuveglise C."/>
            <person name="Thierry A."/>
            <person name="Blanc-Lenfle I."/>
            <person name="Bleykasten C."/>
            <person name="Diffels J."/>
            <person name="Fritsch E."/>
            <person name="Frangeul L."/>
            <person name="Goeffon A."/>
            <person name="Jauniaux N."/>
            <person name="Kachouri-Lafond R."/>
            <person name="Payen C."/>
            <person name="Potier S."/>
            <person name="Pribylova L."/>
            <person name="Ozanne C."/>
            <person name="Richard G.-F."/>
            <person name="Sacerdot C."/>
            <person name="Straub M.-L."/>
            <person name="Talla E."/>
        </authorList>
    </citation>
    <scope>NUCLEOTIDE SEQUENCE [LARGE SCALE GENOMIC DNA]</scope>
    <source>
        <strain evidence="17">ATCC 56472 / CBS 6340 / NRRL Y-8284</strain>
    </source>
</reference>
<dbReference type="CDD" id="cd04089">
    <property type="entry name" value="eRF3_II"/>
    <property type="match status" value="1"/>
</dbReference>
<evidence type="ECO:0000256" key="2">
    <source>
        <dbReference type="ARBA" id="ARBA00007249"/>
    </source>
</evidence>
<dbReference type="InParanoid" id="C5DL12"/>
<feature type="compositionally biased region" description="Gly residues" evidence="14">
    <location>
        <begin position="90"/>
        <end position="102"/>
    </location>
</feature>
<dbReference type="InterPro" id="IPR004161">
    <property type="entry name" value="EFTu-like_2"/>
</dbReference>
<dbReference type="CDD" id="cd01883">
    <property type="entry name" value="EF1_alpha"/>
    <property type="match status" value="1"/>
</dbReference>
<dbReference type="Pfam" id="PF00009">
    <property type="entry name" value="GTP_EFTU"/>
    <property type="match status" value="1"/>
</dbReference>
<dbReference type="HOGENOM" id="CLU_007265_3_8_1"/>
<evidence type="ECO:0000256" key="4">
    <source>
        <dbReference type="ARBA" id="ARBA00022490"/>
    </source>
</evidence>
<evidence type="ECO:0000256" key="1">
    <source>
        <dbReference type="ARBA" id="ARBA00004496"/>
    </source>
</evidence>
<evidence type="ECO:0000256" key="10">
    <source>
        <dbReference type="ARBA" id="ARBA00029585"/>
    </source>
</evidence>
<dbReference type="Proteomes" id="UP000002036">
    <property type="component" value="Chromosome F"/>
</dbReference>
<feature type="compositionally biased region" description="Low complexity" evidence="14">
    <location>
        <begin position="152"/>
        <end position="164"/>
    </location>
</feature>
<dbReference type="CDD" id="cd03704">
    <property type="entry name" value="eRF3_C_III"/>
    <property type="match status" value="1"/>
</dbReference>
<dbReference type="GO" id="GO:0000288">
    <property type="term" value="P:nuclear-transcribed mRNA catabolic process, deadenylation-dependent decay"/>
    <property type="evidence" value="ECO:0007669"/>
    <property type="project" value="InterPro"/>
</dbReference>
<dbReference type="InterPro" id="IPR000795">
    <property type="entry name" value="T_Tr_GTP-bd_dom"/>
</dbReference>
<dbReference type="InterPro" id="IPR050100">
    <property type="entry name" value="TRAFAC_GTPase_members"/>
</dbReference>
<evidence type="ECO:0000256" key="13">
    <source>
        <dbReference type="ARBA" id="ARBA00031881"/>
    </source>
</evidence>
<comment type="similarity">
    <text evidence="2">Belongs to the TRAFAC class translation factor GTPase superfamily. Classic translation factor GTPase family. EF-Tu/EF-1A subfamily.</text>
</comment>
<dbReference type="GO" id="GO:0018444">
    <property type="term" value="C:translation release factor complex"/>
    <property type="evidence" value="ECO:0007669"/>
    <property type="project" value="UniProtKB-ARBA"/>
</dbReference>
<evidence type="ECO:0000256" key="5">
    <source>
        <dbReference type="ARBA" id="ARBA00022553"/>
    </source>
</evidence>
<feature type="compositionally biased region" description="Low complexity" evidence="14">
    <location>
        <begin position="103"/>
        <end position="135"/>
    </location>
</feature>
<dbReference type="InterPro" id="IPR009000">
    <property type="entry name" value="Transl_B-barrel_sf"/>
</dbReference>
<dbReference type="PRINTS" id="PR00315">
    <property type="entry name" value="ELONGATNFCT"/>
</dbReference>
<accession>C5DL12</accession>
<feature type="domain" description="Tr-type G" evidence="15">
    <location>
        <begin position="292"/>
        <end position="518"/>
    </location>
</feature>
<keyword evidence="9" id="KW-0342">GTP-binding</keyword>
<dbReference type="GO" id="GO:0003747">
    <property type="term" value="F:translation release factor activity"/>
    <property type="evidence" value="ECO:0007669"/>
    <property type="project" value="InterPro"/>
</dbReference>
<dbReference type="InterPro" id="IPR003285">
    <property type="entry name" value="Sup35"/>
</dbReference>
<dbReference type="Pfam" id="PF03144">
    <property type="entry name" value="GTP_EFTU_D2"/>
    <property type="match status" value="1"/>
</dbReference>
<dbReference type="OrthoDB" id="342024at2759"/>
<protein>
    <recommendedName>
        <fullName evidence="3">Eukaryotic peptide chain release factor GTP-binding subunit</fullName>
    </recommendedName>
    <alternativeName>
        <fullName evidence="13">ERF-3</fullName>
    </alternativeName>
    <alternativeName>
        <fullName evidence="12">ERF2</fullName>
    </alternativeName>
    <alternativeName>
        <fullName evidence="10">Polypeptide release factor 3</fullName>
    </alternativeName>
    <alternativeName>
        <fullName evidence="11">Translation release factor 3</fullName>
    </alternativeName>
</protein>
<organism evidence="16 17">
    <name type="scientific">Lachancea thermotolerans (strain ATCC 56472 / CBS 6340 / NRRL Y-8284)</name>
    <name type="common">Yeast</name>
    <name type="synonym">Kluyveromyces thermotolerans</name>
    <dbReference type="NCBI Taxonomy" id="559295"/>
    <lineage>
        <taxon>Eukaryota</taxon>
        <taxon>Fungi</taxon>
        <taxon>Dikarya</taxon>
        <taxon>Ascomycota</taxon>
        <taxon>Saccharomycotina</taxon>
        <taxon>Saccharomycetes</taxon>
        <taxon>Saccharomycetales</taxon>
        <taxon>Saccharomycetaceae</taxon>
        <taxon>Lachancea</taxon>
    </lineage>
</organism>
<dbReference type="PROSITE" id="PS00301">
    <property type="entry name" value="G_TR_1"/>
    <property type="match status" value="1"/>
</dbReference>
<feature type="compositionally biased region" description="Basic and acidic residues" evidence="14">
    <location>
        <begin position="189"/>
        <end position="209"/>
    </location>
</feature>
<evidence type="ECO:0000313" key="16">
    <source>
        <dbReference type="EMBL" id="CAR24163.1"/>
    </source>
</evidence>
<evidence type="ECO:0000256" key="6">
    <source>
        <dbReference type="ARBA" id="ARBA00022737"/>
    </source>
</evidence>
<keyword evidence="4" id="KW-0963">Cytoplasm</keyword>
<evidence type="ECO:0000256" key="8">
    <source>
        <dbReference type="ARBA" id="ARBA00022917"/>
    </source>
</evidence>
<name>C5DL12_LACTC</name>
<dbReference type="PANTHER" id="PTHR23115">
    <property type="entry name" value="TRANSLATION FACTOR"/>
    <property type="match status" value="1"/>
</dbReference>
<dbReference type="STRING" id="559295.C5DL12"/>
<feature type="region of interest" description="Disordered" evidence="14">
    <location>
        <begin position="84"/>
        <end position="270"/>
    </location>
</feature>
<dbReference type="KEGG" id="lth:KLTH0F09108g"/>
<evidence type="ECO:0000256" key="3">
    <source>
        <dbReference type="ARBA" id="ARBA00015765"/>
    </source>
</evidence>
<dbReference type="SUPFAM" id="SSF52540">
    <property type="entry name" value="P-loop containing nucleoside triphosphate hydrolases"/>
    <property type="match status" value="1"/>
</dbReference>
<dbReference type="InterPro" id="IPR054696">
    <property type="entry name" value="GTP-eEF1A_C"/>
</dbReference>
<dbReference type="GO" id="GO:0005525">
    <property type="term" value="F:GTP binding"/>
    <property type="evidence" value="ECO:0007669"/>
    <property type="project" value="UniProtKB-KW"/>
</dbReference>
<dbReference type="GeneID" id="8292806"/>
<dbReference type="FunCoup" id="C5DL12">
    <property type="interactions" value="980"/>
</dbReference>
<feature type="region of interest" description="Disordered" evidence="14">
    <location>
        <begin position="1"/>
        <end position="34"/>
    </location>
</feature>
<proteinExistence type="inferred from homology"/>
<dbReference type="InterPro" id="IPR031157">
    <property type="entry name" value="G_TR_CS"/>
</dbReference>
<dbReference type="EMBL" id="CU928170">
    <property type="protein sequence ID" value="CAR24163.1"/>
    <property type="molecule type" value="Genomic_DNA"/>
</dbReference>
<dbReference type="OMA" id="TNESVCA"/>